<evidence type="ECO:0000313" key="2">
    <source>
        <dbReference type="EMBL" id="CAL5088198.1"/>
    </source>
</evidence>
<feature type="compositionally biased region" description="Basic residues" evidence="1">
    <location>
        <begin position="532"/>
        <end position="542"/>
    </location>
</feature>
<dbReference type="Proteomes" id="UP001497457">
    <property type="component" value="Chromosome 8b"/>
</dbReference>
<reference evidence="3" key="1">
    <citation type="submission" date="2024-06" db="EMBL/GenBank/DDBJ databases">
        <authorList>
            <person name="Ryan C."/>
        </authorList>
    </citation>
    <scope>NUCLEOTIDE SEQUENCE [LARGE SCALE GENOMIC DNA]</scope>
</reference>
<evidence type="ECO:0000313" key="3">
    <source>
        <dbReference type="Proteomes" id="UP001497457"/>
    </source>
</evidence>
<feature type="compositionally biased region" description="Polar residues" evidence="1">
    <location>
        <begin position="399"/>
        <end position="408"/>
    </location>
</feature>
<feature type="region of interest" description="Disordered" evidence="1">
    <location>
        <begin position="149"/>
        <end position="171"/>
    </location>
</feature>
<feature type="region of interest" description="Disordered" evidence="1">
    <location>
        <begin position="491"/>
        <end position="542"/>
    </location>
</feature>
<sequence>MDGSVYSVTIQCLYVKSVDPVNFQLRDADRSYKWRNWVQWCRRCNAPLTILVQPCAKEDVGEASSSQVPESESVCQADVSLQQMSIEDEGGAQTGPRVADGVPEAGAQIGGNVVDGAADGGEDAPEIVQELETVDQNALAVEANLYVEEDDDEDDDDEEMENATRPIPEEWNRPDASRMEAMDMHQSGYQYGCSMIEVNQLFPNKQELKDTVSRYKMQGPRKALPELMQRMQPWMDAWAQATHDRVTEQAPYDPTSYHVYLQWYVPRTRTRLVAIKHQADQDVQPHALLYPGHAGRALHQAADLGIDMERDVTQAIALLRSRDSSGAYDDIIEMFSRLGQKAKRLVQVVTCRHTDDVFTERREAPSRERPPRPPTGTRGRGATLDQTAHTAAPHPDIAGTSSWHEQSQPRTPAAATTAPFSLHDVQPTMTFGGFAGYNTAGGFAGYNVAGAPGPFEARHPVSGSSHTVSEDLHADEMDLSQLYTYPQGTQQEITEDEEVVPFGPGAQRRESRPTQRFSPADYDRRRAPASARRPKRGRGGRQ</sequence>
<gene>
    <name evidence="2" type="ORF">URODEC1_LOCUS112667</name>
</gene>
<protein>
    <submittedName>
        <fullName evidence="2">Uncharacterized protein</fullName>
    </submittedName>
</protein>
<feature type="region of interest" description="Disordered" evidence="1">
    <location>
        <begin position="357"/>
        <end position="416"/>
    </location>
</feature>
<accession>A0ABC9G6X2</accession>
<name>A0ABC9G6X2_9POAL</name>
<proteinExistence type="predicted"/>
<organism evidence="2 3">
    <name type="scientific">Urochloa decumbens</name>
    <dbReference type="NCBI Taxonomy" id="240449"/>
    <lineage>
        <taxon>Eukaryota</taxon>
        <taxon>Viridiplantae</taxon>
        <taxon>Streptophyta</taxon>
        <taxon>Embryophyta</taxon>
        <taxon>Tracheophyta</taxon>
        <taxon>Spermatophyta</taxon>
        <taxon>Magnoliopsida</taxon>
        <taxon>Liliopsida</taxon>
        <taxon>Poales</taxon>
        <taxon>Poaceae</taxon>
        <taxon>PACMAD clade</taxon>
        <taxon>Panicoideae</taxon>
        <taxon>Panicodae</taxon>
        <taxon>Paniceae</taxon>
        <taxon>Melinidinae</taxon>
        <taxon>Urochloa</taxon>
    </lineage>
</organism>
<dbReference type="AlphaFoldDB" id="A0ABC9G6X2"/>
<dbReference type="EMBL" id="OZ075118">
    <property type="protein sequence ID" value="CAL5088198.1"/>
    <property type="molecule type" value="Genomic_DNA"/>
</dbReference>
<feature type="compositionally biased region" description="Basic and acidic residues" evidence="1">
    <location>
        <begin position="357"/>
        <end position="371"/>
    </location>
</feature>
<reference evidence="2 3" key="2">
    <citation type="submission" date="2024-10" db="EMBL/GenBank/DDBJ databases">
        <authorList>
            <person name="Ryan C."/>
        </authorList>
    </citation>
    <scope>NUCLEOTIDE SEQUENCE [LARGE SCALE GENOMIC DNA]</scope>
</reference>
<feature type="compositionally biased region" description="Acidic residues" evidence="1">
    <location>
        <begin position="149"/>
        <end position="161"/>
    </location>
</feature>
<evidence type="ECO:0000256" key="1">
    <source>
        <dbReference type="SAM" id="MobiDB-lite"/>
    </source>
</evidence>
<keyword evidence="3" id="KW-1185">Reference proteome</keyword>